<dbReference type="InterPro" id="IPR045030">
    <property type="entry name" value="LYSM1-4"/>
</dbReference>
<evidence type="ECO:0000313" key="4">
    <source>
        <dbReference type="Proteomes" id="UP001150925"/>
    </source>
</evidence>
<dbReference type="Pfam" id="PF01476">
    <property type="entry name" value="LysM"/>
    <property type="match status" value="1"/>
</dbReference>
<name>A0A9W8B126_9FUNG</name>
<dbReference type="SMART" id="SM00257">
    <property type="entry name" value="LysM"/>
    <property type="match status" value="1"/>
</dbReference>
<feature type="compositionally biased region" description="Polar residues" evidence="1">
    <location>
        <begin position="231"/>
        <end position="248"/>
    </location>
</feature>
<dbReference type="PANTHER" id="PTHR20932">
    <property type="entry name" value="LYSM AND PUTATIVE PEPTIDOGLYCAN-BINDING DOMAIN-CONTAINING PROTEIN"/>
    <property type="match status" value="1"/>
</dbReference>
<protein>
    <recommendedName>
        <fullName evidence="2">LysM domain-containing protein</fullName>
    </recommendedName>
</protein>
<reference evidence="3" key="1">
    <citation type="submission" date="2022-07" db="EMBL/GenBank/DDBJ databases">
        <title>Phylogenomic reconstructions and comparative analyses of Kickxellomycotina fungi.</title>
        <authorList>
            <person name="Reynolds N.K."/>
            <person name="Stajich J.E."/>
            <person name="Barry K."/>
            <person name="Grigoriev I.V."/>
            <person name="Crous P."/>
            <person name="Smith M.E."/>
        </authorList>
    </citation>
    <scope>NUCLEOTIDE SEQUENCE</scope>
    <source>
        <strain evidence="3">RSA 1196</strain>
    </source>
</reference>
<feature type="compositionally biased region" description="Polar residues" evidence="1">
    <location>
        <begin position="355"/>
        <end position="381"/>
    </location>
</feature>
<feature type="domain" description="LysM" evidence="2">
    <location>
        <begin position="281"/>
        <end position="325"/>
    </location>
</feature>
<feature type="region of interest" description="Disordered" evidence="1">
    <location>
        <begin position="214"/>
        <end position="273"/>
    </location>
</feature>
<dbReference type="InterPro" id="IPR018392">
    <property type="entry name" value="LysM"/>
</dbReference>
<dbReference type="EMBL" id="JANBPY010000010">
    <property type="protein sequence ID" value="KAJ1969980.1"/>
    <property type="molecule type" value="Genomic_DNA"/>
</dbReference>
<dbReference type="PANTHER" id="PTHR20932:SF8">
    <property type="entry name" value="LD22649P"/>
    <property type="match status" value="1"/>
</dbReference>
<comment type="caution">
    <text evidence="3">The sequence shown here is derived from an EMBL/GenBank/DDBJ whole genome shotgun (WGS) entry which is preliminary data.</text>
</comment>
<dbReference type="PROSITE" id="PS51782">
    <property type="entry name" value="LYSM"/>
    <property type="match status" value="1"/>
</dbReference>
<dbReference type="Proteomes" id="UP001150925">
    <property type="component" value="Unassembled WGS sequence"/>
</dbReference>
<keyword evidence="4" id="KW-1185">Reference proteome</keyword>
<dbReference type="OrthoDB" id="2107166at2759"/>
<dbReference type="AlphaFoldDB" id="A0A9W8B126"/>
<evidence type="ECO:0000259" key="2">
    <source>
        <dbReference type="PROSITE" id="PS51782"/>
    </source>
</evidence>
<sequence>MYTHTSSDTHARRRPVPHAQTGQVLFDLDQEATVNDWSDQLVDDDLHYTPKPPAVASSKRFTNTRPRQQGGAEADTLLGDYSGTESLSANRGHWAQQWADETASIKDSLAEVVMPCIRVAAPLGREALDTLRTQGAVWSEYLQGPQRNTVSIYPTKEPYASPAPTMRMLSKRKPASVDPLSPVLKPQTATNRLSTFGSSLKNIITSALVPEDDPFDSRASAGHRSGPATPRGQSSARYTSYQVGQPMTSLRRRGGMESEELERPRGTSEPTPAQVGSIRVIIHPVQKTDTLAGVCLKYGIRPAALRKANKLWATDSIHLRDQLYIPVHQCDSREVHLYNTVMMNVESPFYRSDDVTSTQGQSVTSRTSCDSSPSTASNGISHTRRDSWVSLPASPTSIGSEQPPRSSTAQPAVTAPLDIRSVPVNCLKYFMSGPQAK</sequence>
<dbReference type="CDD" id="cd00118">
    <property type="entry name" value="LysM"/>
    <property type="match status" value="1"/>
</dbReference>
<evidence type="ECO:0000256" key="1">
    <source>
        <dbReference type="SAM" id="MobiDB-lite"/>
    </source>
</evidence>
<proteinExistence type="predicted"/>
<gene>
    <name evidence="3" type="ORF">IWQ62_000257</name>
</gene>
<feature type="region of interest" description="Disordered" evidence="1">
    <location>
        <begin position="1"/>
        <end position="20"/>
    </location>
</feature>
<evidence type="ECO:0000313" key="3">
    <source>
        <dbReference type="EMBL" id="KAJ1969980.1"/>
    </source>
</evidence>
<feature type="region of interest" description="Disordered" evidence="1">
    <location>
        <begin position="352"/>
        <end position="415"/>
    </location>
</feature>
<accession>A0A9W8B126</accession>
<dbReference type="Gene3D" id="3.10.350.10">
    <property type="entry name" value="LysM domain"/>
    <property type="match status" value="1"/>
</dbReference>
<dbReference type="SUPFAM" id="SSF54106">
    <property type="entry name" value="LysM domain"/>
    <property type="match status" value="1"/>
</dbReference>
<feature type="region of interest" description="Disordered" evidence="1">
    <location>
        <begin position="46"/>
        <end position="77"/>
    </location>
</feature>
<dbReference type="InterPro" id="IPR036779">
    <property type="entry name" value="LysM_dom_sf"/>
</dbReference>
<feature type="compositionally biased region" description="Polar residues" evidence="1">
    <location>
        <begin position="393"/>
        <end position="411"/>
    </location>
</feature>
<organism evidence="3 4">
    <name type="scientific">Dispira parvispora</name>
    <dbReference type="NCBI Taxonomy" id="1520584"/>
    <lineage>
        <taxon>Eukaryota</taxon>
        <taxon>Fungi</taxon>
        <taxon>Fungi incertae sedis</taxon>
        <taxon>Zoopagomycota</taxon>
        <taxon>Kickxellomycotina</taxon>
        <taxon>Dimargaritomycetes</taxon>
        <taxon>Dimargaritales</taxon>
        <taxon>Dimargaritaceae</taxon>
        <taxon>Dispira</taxon>
    </lineage>
</organism>